<dbReference type="SMART" id="SM01101">
    <property type="entry name" value="CRISPR_assoc"/>
    <property type="match status" value="1"/>
</dbReference>
<sequence length="231" mass="25548">MTEFTRVVVDSRNRHAIRAMSSLERMHAIIARSLGQGAEQGMPRALWRLDAGRRGRACRLYVVASTVPDGLVLAEELGVRPSDDIATCDYEPFLGRLECGQEWGFRLKANPTRSVPSKDASARGKREGILDIEKQKEWLFRQSRRAGFHMPINRLEMPEVMVGESRQTSFRRGESTVTLASATFDGVLVVDDPVLLRRALVQGIGRAKGYGFGLMTLLPLPASPRPTGDGA</sequence>
<dbReference type="Gene3D" id="3.30.70.1200">
    <property type="entry name" value="Crispr-associated protein, domain 1"/>
    <property type="match status" value="1"/>
</dbReference>
<dbReference type="Pfam" id="PF08798">
    <property type="entry name" value="CRISPR_assoc"/>
    <property type="match status" value="1"/>
</dbReference>
<dbReference type="CDD" id="cd09727">
    <property type="entry name" value="Cas6_I-E"/>
    <property type="match status" value="1"/>
</dbReference>
<organism evidence="1 2">
    <name type="scientific">Bifidobacterium santillanense</name>
    <dbReference type="NCBI Taxonomy" id="2809028"/>
    <lineage>
        <taxon>Bacteria</taxon>
        <taxon>Bacillati</taxon>
        <taxon>Actinomycetota</taxon>
        <taxon>Actinomycetes</taxon>
        <taxon>Bifidobacteriales</taxon>
        <taxon>Bifidobacteriaceae</taxon>
        <taxon>Bifidobacterium</taxon>
    </lineage>
</organism>
<protein>
    <submittedName>
        <fullName evidence="1">Type I-E CRISPR-associated protein Cas6/Cse3/CasE</fullName>
    </submittedName>
</protein>
<dbReference type="SUPFAM" id="SSF117987">
    <property type="entry name" value="CRISPR-associated protein"/>
    <property type="match status" value="2"/>
</dbReference>
<reference evidence="1 2" key="1">
    <citation type="journal article" date="2021" name="Environ. Microbiol.">
        <title>Genetic insights into the dark matter of the mammalian gut microbiota through targeted genome reconstruction.</title>
        <authorList>
            <person name="Lugli G.A."/>
            <person name="Alessandri G."/>
            <person name="Milani C."/>
            <person name="Viappiani A."/>
            <person name="Fontana F."/>
            <person name="Tarracchini C."/>
            <person name="Mancabelli L."/>
            <person name="Argentini C."/>
            <person name="Ruiz L."/>
            <person name="Margolles A."/>
            <person name="van Sinderen D."/>
            <person name="Turroni F."/>
            <person name="Ventura M."/>
        </authorList>
    </citation>
    <scope>NUCLEOTIDE SEQUENCE [LARGE SCALE GENOMIC DNA]</scope>
    <source>
        <strain evidence="1 2">MA2</strain>
    </source>
</reference>
<evidence type="ECO:0000313" key="2">
    <source>
        <dbReference type="Proteomes" id="UP000773064"/>
    </source>
</evidence>
<comment type="caution">
    <text evidence="1">The sequence shown here is derived from an EMBL/GenBank/DDBJ whole genome shotgun (WGS) entry which is preliminary data.</text>
</comment>
<gene>
    <name evidence="1" type="primary">cas6e</name>
    <name evidence="1" type="ORF">JS528_03340</name>
</gene>
<dbReference type="EMBL" id="JAFEJS010000002">
    <property type="protein sequence ID" value="MBT1172410.1"/>
    <property type="molecule type" value="Genomic_DNA"/>
</dbReference>
<dbReference type="NCBIfam" id="TIGR01907">
    <property type="entry name" value="casE_Cse3"/>
    <property type="match status" value="1"/>
</dbReference>
<name>A0ABS5UNB2_9BIFI</name>
<dbReference type="InterPro" id="IPR010179">
    <property type="entry name" value="CRISPR-assoc_prot_Cse3"/>
</dbReference>
<proteinExistence type="predicted"/>
<dbReference type="Gene3D" id="3.30.70.1210">
    <property type="entry name" value="Crispr-associated protein, domain 2"/>
    <property type="match status" value="1"/>
</dbReference>
<keyword evidence="2" id="KW-1185">Reference proteome</keyword>
<evidence type="ECO:0000313" key="1">
    <source>
        <dbReference type="EMBL" id="MBT1172410.1"/>
    </source>
</evidence>
<dbReference type="RefSeq" id="WP_214357689.1">
    <property type="nucleotide sequence ID" value="NZ_JAFEJS010000002.1"/>
</dbReference>
<accession>A0ABS5UNB2</accession>
<dbReference type="Proteomes" id="UP000773064">
    <property type="component" value="Unassembled WGS sequence"/>
</dbReference>